<keyword evidence="2" id="KW-0677">Repeat</keyword>
<dbReference type="GO" id="GO:0045727">
    <property type="term" value="P:positive regulation of translation"/>
    <property type="evidence" value="ECO:0007669"/>
    <property type="project" value="TreeGrafter"/>
</dbReference>
<evidence type="ECO:0008006" key="6">
    <source>
        <dbReference type="Google" id="ProtNLM"/>
    </source>
</evidence>
<evidence type="ECO:0000313" key="5">
    <source>
        <dbReference type="Proteomes" id="UP000290289"/>
    </source>
</evidence>
<name>A0A498KLY4_MALDO</name>
<evidence type="ECO:0000313" key="4">
    <source>
        <dbReference type="EMBL" id="RXI09159.1"/>
    </source>
</evidence>
<keyword evidence="5" id="KW-1185">Reference proteome</keyword>
<dbReference type="Proteomes" id="UP000290289">
    <property type="component" value="Chromosome 1"/>
</dbReference>
<dbReference type="EMBL" id="RDQH01000327">
    <property type="protein sequence ID" value="RXI09159.1"/>
    <property type="molecule type" value="Genomic_DNA"/>
</dbReference>
<reference evidence="4 5" key="1">
    <citation type="submission" date="2018-10" db="EMBL/GenBank/DDBJ databases">
        <title>A high-quality apple genome assembly.</title>
        <authorList>
            <person name="Hu J."/>
        </authorList>
    </citation>
    <scope>NUCLEOTIDE SEQUENCE [LARGE SCALE GENOMIC DNA]</scope>
    <source>
        <strain evidence="5">cv. HFTH1</strain>
        <tissue evidence="4">Young leaf</tissue>
    </source>
</reference>
<evidence type="ECO:0000256" key="3">
    <source>
        <dbReference type="PROSITE-ProRule" id="PRU00708"/>
    </source>
</evidence>
<dbReference type="Gene3D" id="1.25.40.10">
    <property type="entry name" value="Tetratricopeptide repeat domain"/>
    <property type="match status" value="1"/>
</dbReference>
<sequence>MKAIRAKPKLVIYNTLLDALGRARRPWQAKKIFREMISKELSSNWVTYAALLKAHYCDDALNIEEEGLELNVILYNTLLALCAAVGYTDELLRFLKK</sequence>
<protein>
    <recommendedName>
        <fullName evidence="6">Pentacotripeptide-repeat region of PRORP domain-containing protein</fullName>
    </recommendedName>
</protein>
<dbReference type="NCBIfam" id="TIGR00756">
    <property type="entry name" value="PPR"/>
    <property type="match status" value="1"/>
</dbReference>
<accession>A0A498KLY4</accession>
<dbReference type="GO" id="GO:0009570">
    <property type="term" value="C:chloroplast stroma"/>
    <property type="evidence" value="ECO:0007669"/>
    <property type="project" value="TreeGrafter"/>
</dbReference>
<comment type="similarity">
    <text evidence="1">Belongs to the PPR family. P subfamily.</text>
</comment>
<gene>
    <name evidence="4" type="ORF">DVH24_023320</name>
</gene>
<dbReference type="GO" id="GO:0003729">
    <property type="term" value="F:mRNA binding"/>
    <property type="evidence" value="ECO:0007669"/>
    <property type="project" value="TreeGrafter"/>
</dbReference>
<dbReference type="Pfam" id="PF13812">
    <property type="entry name" value="PPR_3"/>
    <property type="match status" value="1"/>
</dbReference>
<dbReference type="InterPro" id="IPR011990">
    <property type="entry name" value="TPR-like_helical_dom_sf"/>
</dbReference>
<evidence type="ECO:0000256" key="1">
    <source>
        <dbReference type="ARBA" id="ARBA00007626"/>
    </source>
</evidence>
<dbReference type="PANTHER" id="PTHR47447:SF12">
    <property type="entry name" value="PENTATRICOPEPTIDE REPEAT-CONTAINING PROTEIN ATP4 HOMOLOG, CHLOROPLASTIC"/>
    <property type="match status" value="1"/>
</dbReference>
<comment type="caution">
    <text evidence="4">The sequence shown here is derived from an EMBL/GenBank/DDBJ whole genome shotgun (WGS) entry which is preliminary data.</text>
</comment>
<evidence type="ECO:0000256" key="2">
    <source>
        <dbReference type="ARBA" id="ARBA00022737"/>
    </source>
</evidence>
<dbReference type="PROSITE" id="PS51375">
    <property type="entry name" value="PPR"/>
    <property type="match status" value="1"/>
</dbReference>
<dbReference type="GO" id="GO:0042134">
    <property type="term" value="F:rRNA primary transcript binding"/>
    <property type="evidence" value="ECO:0007669"/>
    <property type="project" value="TreeGrafter"/>
</dbReference>
<organism evidence="4 5">
    <name type="scientific">Malus domestica</name>
    <name type="common">Apple</name>
    <name type="synonym">Pyrus malus</name>
    <dbReference type="NCBI Taxonomy" id="3750"/>
    <lineage>
        <taxon>Eukaryota</taxon>
        <taxon>Viridiplantae</taxon>
        <taxon>Streptophyta</taxon>
        <taxon>Embryophyta</taxon>
        <taxon>Tracheophyta</taxon>
        <taxon>Spermatophyta</taxon>
        <taxon>Magnoliopsida</taxon>
        <taxon>eudicotyledons</taxon>
        <taxon>Gunneridae</taxon>
        <taxon>Pentapetalae</taxon>
        <taxon>rosids</taxon>
        <taxon>fabids</taxon>
        <taxon>Rosales</taxon>
        <taxon>Rosaceae</taxon>
        <taxon>Amygdaloideae</taxon>
        <taxon>Maleae</taxon>
        <taxon>Malus</taxon>
    </lineage>
</organism>
<dbReference type="Pfam" id="PF13041">
    <property type="entry name" value="PPR_2"/>
    <property type="match status" value="1"/>
</dbReference>
<proteinExistence type="inferred from homology"/>
<dbReference type="AlphaFoldDB" id="A0A498KLY4"/>
<feature type="repeat" description="PPR" evidence="3">
    <location>
        <begin position="9"/>
        <end position="43"/>
    </location>
</feature>
<dbReference type="InterPro" id="IPR002885">
    <property type="entry name" value="PPR_rpt"/>
</dbReference>
<dbReference type="PANTHER" id="PTHR47447">
    <property type="entry name" value="OS03G0856100 PROTEIN"/>
    <property type="match status" value="1"/>
</dbReference>